<comment type="subunit">
    <text evidence="9">Part of the signal recognition particle protein translocation system, which is composed of SRP and FtsY.</text>
</comment>
<comment type="subcellular location">
    <subcellularLocation>
        <location evidence="9">Cell membrane</location>
        <topology evidence="9">Peripheral membrane protein</topology>
        <orientation evidence="9">Cytoplasmic side</orientation>
    </subcellularLocation>
    <subcellularLocation>
        <location evidence="9">Cytoplasm</location>
    </subcellularLocation>
</comment>
<evidence type="ECO:0000256" key="3">
    <source>
        <dbReference type="ARBA" id="ARBA00022741"/>
    </source>
</evidence>
<dbReference type="EMBL" id="LSRS01000001">
    <property type="protein sequence ID" value="KAF1086729.1"/>
    <property type="molecule type" value="Genomic_DNA"/>
</dbReference>
<evidence type="ECO:0000256" key="4">
    <source>
        <dbReference type="ARBA" id="ARBA00022801"/>
    </source>
</evidence>
<evidence type="ECO:0000259" key="10">
    <source>
        <dbReference type="SMART" id="SM00382"/>
    </source>
</evidence>
<evidence type="ECO:0000259" key="12">
    <source>
        <dbReference type="SMART" id="SM00963"/>
    </source>
</evidence>
<dbReference type="Pfam" id="PF02881">
    <property type="entry name" value="SRP54_N"/>
    <property type="match status" value="1"/>
</dbReference>
<dbReference type="InterPro" id="IPR042101">
    <property type="entry name" value="SRP54_N_sf"/>
</dbReference>
<dbReference type="RefSeq" id="WP_161820856.1">
    <property type="nucleotide sequence ID" value="NZ_LSRS01000001.1"/>
</dbReference>
<comment type="similarity">
    <text evidence="9">Belongs to the GTP-binding SRP family. FtsY subfamily.</text>
</comment>
<dbReference type="GO" id="GO:0003924">
    <property type="term" value="F:GTPase activity"/>
    <property type="evidence" value="ECO:0007669"/>
    <property type="project" value="UniProtKB-UniRule"/>
</dbReference>
<feature type="binding site" evidence="9">
    <location>
        <begin position="255"/>
        <end position="258"/>
    </location>
    <ligand>
        <name>GTP</name>
        <dbReference type="ChEBI" id="CHEBI:37565"/>
    </ligand>
</feature>
<keyword evidence="14" id="KW-1185">Reference proteome</keyword>
<dbReference type="Gene3D" id="3.40.50.300">
    <property type="entry name" value="P-loop containing nucleotide triphosphate hydrolases"/>
    <property type="match status" value="1"/>
</dbReference>
<dbReference type="AlphaFoldDB" id="A0A9D3B098"/>
<comment type="catalytic activity">
    <reaction evidence="8 9">
        <text>GTP + H2O = GDP + phosphate + H(+)</text>
        <dbReference type="Rhea" id="RHEA:19669"/>
        <dbReference type="ChEBI" id="CHEBI:15377"/>
        <dbReference type="ChEBI" id="CHEBI:15378"/>
        <dbReference type="ChEBI" id="CHEBI:37565"/>
        <dbReference type="ChEBI" id="CHEBI:43474"/>
        <dbReference type="ChEBI" id="CHEBI:58189"/>
        <dbReference type="EC" id="3.6.5.4"/>
    </reaction>
</comment>
<proteinExistence type="inferred from homology"/>
<dbReference type="Gene3D" id="1.20.120.140">
    <property type="entry name" value="Signal recognition particle SRP54, nucleotide-binding domain"/>
    <property type="match status" value="1"/>
</dbReference>
<dbReference type="GO" id="GO:0006614">
    <property type="term" value="P:SRP-dependent cotranslational protein targeting to membrane"/>
    <property type="evidence" value="ECO:0007669"/>
    <property type="project" value="InterPro"/>
</dbReference>
<evidence type="ECO:0000256" key="8">
    <source>
        <dbReference type="ARBA" id="ARBA00048027"/>
    </source>
</evidence>
<feature type="domain" description="Signal recognition particle SRP54 helical bundle" evidence="12">
    <location>
        <begin position="7"/>
        <end position="88"/>
    </location>
</feature>
<feature type="domain" description="AAA+ ATPase" evidence="10">
    <location>
        <begin position="101"/>
        <end position="302"/>
    </location>
</feature>
<dbReference type="GO" id="GO:0005886">
    <property type="term" value="C:plasma membrane"/>
    <property type="evidence" value="ECO:0007669"/>
    <property type="project" value="UniProtKB-SubCell"/>
</dbReference>
<dbReference type="FunFam" id="1.20.120.140:FF:000002">
    <property type="entry name" value="Signal recognition particle receptor FtsY"/>
    <property type="match status" value="1"/>
</dbReference>
<dbReference type="SMART" id="SM00962">
    <property type="entry name" value="SRP54"/>
    <property type="match status" value="1"/>
</dbReference>
<dbReference type="HAMAP" id="MF_00920">
    <property type="entry name" value="FtsY"/>
    <property type="match status" value="1"/>
</dbReference>
<comment type="function">
    <text evidence="9">Involved in targeting and insertion of nascent membrane proteins into the cytoplasmic membrane. Acts as a receptor for the complex formed by the signal recognition particle (SRP) and the ribosome-nascent chain (RNC).</text>
</comment>
<feature type="binding site" evidence="9">
    <location>
        <begin position="191"/>
        <end position="195"/>
    </location>
    <ligand>
        <name>GTP</name>
        <dbReference type="ChEBI" id="CHEBI:37565"/>
    </ligand>
</feature>
<dbReference type="InterPro" id="IPR004390">
    <property type="entry name" value="SR_rcpt_FtsY"/>
</dbReference>
<evidence type="ECO:0000259" key="11">
    <source>
        <dbReference type="SMART" id="SM00962"/>
    </source>
</evidence>
<dbReference type="InterPro" id="IPR036225">
    <property type="entry name" value="SRP/SRP_N"/>
</dbReference>
<feature type="binding site" evidence="9">
    <location>
        <begin position="109"/>
        <end position="116"/>
    </location>
    <ligand>
        <name>GTP</name>
        <dbReference type="ChEBI" id="CHEBI:37565"/>
    </ligand>
</feature>
<keyword evidence="6 9" id="KW-0472">Membrane</keyword>
<dbReference type="FunFam" id="3.40.50.300:FF:000053">
    <property type="entry name" value="Signal recognition particle receptor FtsY"/>
    <property type="match status" value="1"/>
</dbReference>
<gene>
    <name evidence="9 13" type="primary">ftsY</name>
    <name evidence="13" type="ORF">SPSYN_00448</name>
</gene>
<sequence length="311" mass="33645">MGFFGRLKESLSKTRKNFVEKIDSIVTGRKVIDEELYEELEEALIQADVGIDASLELVENLRAEVKSRRISNPEDLYTVLKELIQDILGVASTDININSAQPAVIMVVGVNGVGKTTTIGKLAHYFKANGKSVLLSAADTFRAAAIDQLEIWGNRVGVAVIKHSEGSDPAAVAFDSMHAAQARKIDVLIVDTAGRLHTKSNLMEELKKVHRVIGREMPDAPHEVLLVLDATTGQNAISQARLFKEAVGVTGIALTKLDGTAKGGVVIAIKQGLDIPIKMIGVGEGIDDLRPFDAREFVDALFARDNKPAEQ</sequence>
<comment type="caution">
    <text evidence="13">The sequence shown here is derived from an EMBL/GenBank/DDBJ whole genome shotgun (WGS) entry which is preliminary data.</text>
</comment>
<keyword evidence="3 9" id="KW-0547">Nucleotide-binding</keyword>
<dbReference type="PANTHER" id="PTHR43134:SF1">
    <property type="entry name" value="SIGNAL RECOGNITION PARTICLE RECEPTOR SUBUNIT ALPHA"/>
    <property type="match status" value="1"/>
</dbReference>
<accession>A0A9D3B098</accession>
<name>A0A9D3B098_9FIRM</name>
<dbReference type="InterPro" id="IPR013822">
    <property type="entry name" value="Signal_recog_particl_SRP54_hlx"/>
</dbReference>
<feature type="domain" description="SRP54-type proteins GTP-binding" evidence="11">
    <location>
        <begin position="102"/>
        <end position="303"/>
    </location>
</feature>
<dbReference type="EC" id="3.6.5.4" evidence="9"/>
<evidence type="ECO:0000313" key="13">
    <source>
        <dbReference type="EMBL" id="KAF1086729.1"/>
    </source>
</evidence>
<dbReference type="GO" id="GO:0005525">
    <property type="term" value="F:GTP binding"/>
    <property type="evidence" value="ECO:0007669"/>
    <property type="project" value="UniProtKB-UniRule"/>
</dbReference>
<keyword evidence="2 9" id="KW-0963">Cytoplasm</keyword>
<dbReference type="NCBIfam" id="TIGR00064">
    <property type="entry name" value="ftsY"/>
    <property type="match status" value="1"/>
</dbReference>
<keyword evidence="4 9" id="KW-0378">Hydrolase</keyword>
<dbReference type="Pfam" id="PF00448">
    <property type="entry name" value="SRP54"/>
    <property type="match status" value="1"/>
</dbReference>
<dbReference type="GO" id="GO:0005047">
    <property type="term" value="F:signal recognition particle binding"/>
    <property type="evidence" value="ECO:0007669"/>
    <property type="project" value="TreeGrafter"/>
</dbReference>
<evidence type="ECO:0000313" key="14">
    <source>
        <dbReference type="Proteomes" id="UP000798488"/>
    </source>
</evidence>
<dbReference type="PANTHER" id="PTHR43134">
    <property type="entry name" value="SIGNAL RECOGNITION PARTICLE RECEPTOR SUBUNIT ALPHA"/>
    <property type="match status" value="1"/>
</dbReference>
<dbReference type="OrthoDB" id="9804720at2"/>
<evidence type="ECO:0000256" key="6">
    <source>
        <dbReference type="ARBA" id="ARBA00023136"/>
    </source>
</evidence>
<dbReference type="SUPFAM" id="SSF47364">
    <property type="entry name" value="Domain of the SRP/SRP receptor G-proteins"/>
    <property type="match status" value="1"/>
</dbReference>
<dbReference type="InterPro" id="IPR003593">
    <property type="entry name" value="AAA+_ATPase"/>
</dbReference>
<keyword evidence="1 9" id="KW-1003">Cell membrane</keyword>
<dbReference type="SUPFAM" id="SSF52540">
    <property type="entry name" value="P-loop containing nucleoside triphosphate hydrolases"/>
    <property type="match status" value="1"/>
</dbReference>
<dbReference type="InterPro" id="IPR000897">
    <property type="entry name" value="SRP54_GTPase_dom"/>
</dbReference>
<evidence type="ECO:0000256" key="7">
    <source>
        <dbReference type="ARBA" id="ARBA00023170"/>
    </source>
</evidence>
<reference evidence="13" key="1">
    <citation type="submission" date="2016-02" db="EMBL/GenBank/DDBJ databases">
        <title>Draft Genome Sequence of Sporotomaculum syntrophicum Strain FB, a Syntrophic Benzoate Degrader.</title>
        <authorList>
            <person name="Nobu M.K."/>
            <person name="Narihiro T."/>
            <person name="Qiu Y.-L."/>
            <person name="Ohashi A."/>
            <person name="Liu W.-T."/>
            <person name="Yuji S."/>
        </authorList>
    </citation>
    <scope>NUCLEOTIDE SEQUENCE</scope>
    <source>
        <strain evidence="13">FB</strain>
    </source>
</reference>
<keyword evidence="5 9" id="KW-0342">GTP-binding</keyword>
<evidence type="ECO:0000256" key="2">
    <source>
        <dbReference type="ARBA" id="ARBA00022490"/>
    </source>
</evidence>
<dbReference type="SMART" id="SM00963">
    <property type="entry name" value="SRP54_N"/>
    <property type="match status" value="1"/>
</dbReference>
<organism evidence="13 14">
    <name type="scientific">Sporotomaculum syntrophicum</name>
    <dbReference type="NCBI Taxonomy" id="182264"/>
    <lineage>
        <taxon>Bacteria</taxon>
        <taxon>Bacillati</taxon>
        <taxon>Bacillota</taxon>
        <taxon>Clostridia</taxon>
        <taxon>Eubacteriales</taxon>
        <taxon>Desulfallaceae</taxon>
        <taxon>Sporotomaculum</taxon>
    </lineage>
</organism>
<dbReference type="CDD" id="cd17874">
    <property type="entry name" value="FtsY"/>
    <property type="match status" value="1"/>
</dbReference>
<dbReference type="SMART" id="SM00382">
    <property type="entry name" value="AAA"/>
    <property type="match status" value="1"/>
</dbReference>
<evidence type="ECO:0000256" key="5">
    <source>
        <dbReference type="ARBA" id="ARBA00023134"/>
    </source>
</evidence>
<dbReference type="GO" id="GO:0005737">
    <property type="term" value="C:cytoplasm"/>
    <property type="evidence" value="ECO:0007669"/>
    <property type="project" value="UniProtKB-SubCell"/>
</dbReference>
<protein>
    <recommendedName>
        <fullName evidence="9">Signal recognition particle receptor FtsY</fullName>
        <shortName evidence="9">SRP receptor</shortName>
        <ecNumber evidence="9">3.6.5.4</ecNumber>
    </recommendedName>
</protein>
<dbReference type="InterPro" id="IPR027417">
    <property type="entry name" value="P-loop_NTPase"/>
</dbReference>
<keyword evidence="7 9" id="KW-0675">Receptor</keyword>
<evidence type="ECO:0000256" key="1">
    <source>
        <dbReference type="ARBA" id="ARBA00022475"/>
    </source>
</evidence>
<dbReference type="Proteomes" id="UP000798488">
    <property type="component" value="Unassembled WGS sequence"/>
</dbReference>
<evidence type="ECO:0000256" key="9">
    <source>
        <dbReference type="HAMAP-Rule" id="MF_00920"/>
    </source>
</evidence>